<organism evidence="7 8">
    <name type="scientific">Mucilaginibacter mali</name>
    <dbReference type="NCBI Taxonomy" id="2740462"/>
    <lineage>
        <taxon>Bacteria</taxon>
        <taxon>Pseudomonadati</taxon>
        <taxon>Bacteroidota</taxon>
        <taxon>Sphingobacteriia</taxon>
        <taxon>Sphingobacteriales</taxon>
        <taxon>Sphingobacteriaceae</taxon>
        <taxon>Mucilaginibacter</taxon>
    </lineage>
</organism>
<feature type="transmembrane region" description="Helical" evidence="6">
    <location>
        <begin position="42"/>
        <end position="64"/>
    </location>
</feature>
<dbReference type="InterPro" id="IPR002797">
    <property type="entry name" value="Polysacc_synth"/>
</dbReference>
<feature type="transmembrane region" description="Helical" evidence="6">
    <location>
        <begin position="233"/>
        <end position="251"/>
    </location>
</feature>
<keyword evidence="4 6" id="KW-1133">Transmembrane helix</keyword>
<feature type="transmembrane region" description="Helical" evidence="6">
    <location>
        <begin position="408"/>
        <end position="430"/>
    </location>
</feature>
<evidence type="ECO:0000256" key="2">
    <source>
        <dbReference type="ARBA" id="ARBA00022475"/>
    </source>
</evidence>
<dbReference type="PANTHER" id="PTHR30250">
    <property type="entry name" value="PST FAMILY PREDICTED COLANIC ACID TRANSPORTER"/>
    <property type="match status" value="1"/>
</dbReference>
<feature type="transmembrane region" description="Helical" evidence="6">
    <location>
        <begin position="351"/>
        <end position="374"/>
    </location>
</feature>
<comment type="subcellular location">
    <subcellularLocation>
        <location evidence="1">Cell membrane</location>
        <topology evidence="1">Multi-pass membrane protein</topology>
    </subcellularLocation>
</comment>
<dbReference type="Proteomes" id="UP000505355">
    <property type="component" value="Chromosome"/>
</dbReference>
<evidence type="ECO:0000313" key="7">
    <source>
        <dbReference type="EMBL" id="QKJ29404.1"/>
    </source>
</evidence>
<dbReference type="Pfam" id="PF01943">
    <property type="entry name" value="Polysacc_synt"/>
    <property type="match status" value="1"/>
</dbReference>
<gene>
    <name evidence="7" type="ORF">HQ865_06415</name>
</gene>
<feature type="transmembrane region" description="Helical" evidence="6">
    <location>
        <begin position="85"/>
        <end position="106"/>
    </location>
</feature>
<feature type="transmembrane region" description="Helical" evidence="6">
    <location>
        <begin position="191"/>
        <end position="212"/>
    </location>
</feature>
<feature type="transmembrane region" description="Helical" evidence="6">
    <location>
        <begin position="442"/>
        <end position="465"/>
    </location>
</feature>
<feature type="transmembrane region" description="Helical" evidence="6">
    <location>
        <begin position="126"/>
        <end position="147"/>
    </location>
</feature>
<evidence type="ECO:0000313" key="8">
    <source>
        <dbReference type="Proteomes" id="UP000505355"/>
    </source>
</evidence>
<feature type="transmembrane region" description="Helical" evidence="6">
    <location>
        <begin position="12"/>
        <end position="36"/>
    </location>
</feature>
<feature type="transmembrane region" description="Helical" evidence="6">
    <location>
        <begin position="381"/>
        <end position="402"/>
    </location>
</feature>
<evidence type="ECO:0000256" key="5">
    <source>
        <dbReference type="ARBA" id="ARBA00023136"/>
    </source>
</evidence>
<reference evidence="7 8" key="1">
    <citation type="submission" date="2020-05" db="EMBL/GenBank/DDBJ databases">
        <title>Mucilaginibacter mali sp. nov.</title>
        <authorList>
            <person name="Kim H.S."/>
            <person name="Lee K.C."/>
            <person name="Suh M.K."/>
            <person name="Kim J.-S."/>
            <person name="Han K.-I."/>
            <person name="Eom M.K."/>
            <person name="Shin Y.K."/>
            <person name="Lee J.-S."/>
        </authorList>
    </citation>
    <scope>NUCLEOTIDE SEQUENCE [LARGE SCALE GENOMIC DNA]</scope>
    <source>
        <strain evidence="7 8">G2-14</strain>
    </source>
</reference>
<keyword evidence="8" id="KW-1185">Reference proteome</keyword>
<dbReference type="GO" id="GO:0005886">
    <property type="term" value="C:plasma membrane"/>
    <property type="evidence" value="ECO:0007669"/>
    <property type="project" value="UniProtKB-SubCell"/>
</dbReference>
<evidence type="ECO:0000256" key="6">
    <source>
        <dbReference type="SAM" id="Phobius"/>
    </source>
</evidence>
<feature type="transmembrane region" description="Helical" evidence="6">
    <location>
        <begin position="267"/>
        <end position="288"/>
    </location>
</feature>
<accession>A0A7D4Q9J0</accession>
<feature type="transmembrane region" description="Helical" evidence="6">
    <location>
        <begin position="471"/>
        <end position="494"/>
    </location>
</feature>
<name>A0A7D4Q9J0_9SPHI</name>
<dbReference type="EMBL" id="CP054139">
    <property type="protein sequence ID" value="QKJ29404.1"/>
    <property type="molecule type" value="Genomic_DNA"/>
</dbReference>
<sequence>MRRQSYLLQYVKIYIWQGVSLILNFLSMFVVVPYLTKDPSTYGIYSVCISVSIFLAYSDLGFMAAGQKYAAEHYSRNEKEDEIKVIGFTSFILLIFILLCSAIFLYLGFNPQVLLKDLNTPAKVSIASKLLIILACFAPLTVIQRITQVIFSIRLEDYVIQRIFCVASALKIVSVLYFFGGSNYLIVEYFLFSQVITAIAYLTFLAMAYYRYKYDFRLFVQCFRFDKGIYKKVNSLALSSLYVTIAWILYYELDSVVIGKFLGVDKVAIYAIGLTMLSFFRSIFGILFSPFSVRFNHFVGVKDTEGLKIFVRQVIQITLPLVIFPIIAQVITTRSFVLSWVGASYEQSTILAQILIFCNIFAFISYPTSMLLLAQEKIKQMYTINTIIPAVYWIGIIGLYSILGLKSFAVFTFIAFLLSASYYTFYLLKFLDTSFISFLKSVLEPVIIPVVFLVIVLLGANGFLPHEKSKINLILVMGVTGIGVLLSFFIQYFFSAKTRKTVNELLFTIKQNK</sequence>
<feature type="transmembrane region" description="Helical" evidence="6">
    <location>
        <begin position="309"/>
        <end position="331"/>
    </location>
</feature>
<feature type="transmembrane region" description="Helical" evidence="6">
    <location>
        <begin position="159"/>
        <end position="179"/>
    </location>
</feature>
<dbReference type="InterPro" id="IPR050833">
    <property type="entry name" value="Poly_Biosynth_Transport"/>
</dbReference>
<dbReference type="AlphaFoldDB" id="A0A7D4Q9J0"/>
<evidence type="ECO:0000256" key="3">
    <source>
        <dbReference type="ARBA" id="ARBA00022692"/>
    </source>
</evidence>
<evidence type="ECO:0000256" key="1">
    <source>
        <dbReference type="ARBA" id="ARBA00004651"/>
    </source>
</evidence>
<dbReference type="KEGG" id="mmab:HQ865_06415"/>
<keyword evidence="3 6" id="KW-0812">Transmembrane</keyword>
<proteinExistence type="predicted"/>
<dbReference type="PANTHER" id="PTHR30250:SF26">
    <property type="entry name" value="PSMA PROTEIN"/>
    <property type="match status" value="1"/>
</dbReference>
<evidence type="ECO:0000256" key="4">
    <source>
        <dbReference type="ARBA" id="ARBA00022989"/>
    </source>
</evidence>
<dbReference type="RefSeq" id="WP_173414098.1">
    <property type="nucleotide sequence ID" value="NZ_CP054139.1"/>
</dbReference>
<keyword evidence="2" id="KW-1003">Cell membrane</keyword>
<protein>
    <submittedName>
        <fullName evidence="7">Lipopolysaccharide biosynthesis protein</fullName>
    </submittedName>
</protein>
<keyword evidence="5 6" id="KW-0472">Membrane</keyword>